<dbReference type="KEGG" id="pmad:BAY61_18250"/>
<dbReference type="SUPFAM" id="SSF52218">
    <property type="entry name" value="Flavoproteins"/>
    <property type="match status" value="1"/>
</dbReference>
<keyword evidence="3" id="KW-1185">Reference proteome</keyword>
<dbReference type="RefSeq" id="WP_091808834.1">
    <property type="nucleotide sequence ID" value="NZ_CP016353.1"/>
</dbReference>
<dbReference type="InterPro" id="IPR005025">
    <property type="entry name" value="FMN_Rdtase-like_dom"/>
</dbReference>
<sequence>MSDHVPSPSSATPRALALVCSLKPSPSPSSSEVMARQVLEEIAKHGYETESVRVADYDVRPGVEADMGGGDQWPLLRRKLYDADVLVFATPTWVGHMSSIAQRVLERLDAELSETDERGRPALYGKVAVVAVVGNEDGAHKIIADAFQGLNDMGYTVAAQGGTYWNAEAMNPREYRELDSTPEAVASTTRSLAANAAHMEGLLRQRNYPAT</sequence>
<dbReference type="Proteomes" id="UP000199494">
    <property type="component" value="Unassembled WGS sequence"/>
</dbReference>
<dbReference type="GO" id="GO:0016491">
    <property type="term" value="F:oxidoreductase activity"/>
    <property type="evidence" value="ECO:0007669"/>
    <property type="project" value="InterPro"/>
</dbReference>
<dbReference type="EMBL" id="FMZE01000010">
    <property type="protein sequence ID" value="SDD61356.1"/>
    <property type="molecule type" value="Genomic_DNA"/>
</dbReference>
<evidence type="ECO:0000259" key="1">
    <source>
        <dbReference type="Pfam" id="PF03358"/>
    </source>
</evidence>
<evidence type="ECO:0000313" key="3">
    <source>
        <dbReference type="Proteomes" id="UP000199494"/>
    </source>
</evidence>
<dbReference type="Pfam" id="PF03358">
    <property type="entry name" value="FMN_red"/>
    <property type="match status" value="1"/>
</dbReference>
<organism evidence="2 3">
    <name type="scientific">Prauserella marina</name>
    <dbReference type="NCBI Taxonomy" id="530584"/>
    <lineage>
        <taxon>Bacteria</taxon>
        <taxon>Bacillati</taxon>
        <taxon>Actinomycetota</taxon>
        <taxon>Actinomycetes</taxon>
        <taxon>Pseudonocardiales</taxon>
        <taxon>Pseudonocardiaceae</taxon>
        <taxon>Prauserella</taxon>
    </lineage>
</organism>
<dbReference type="InterPro" id="IPR029039">
    <property type="entry name" value="Flavoprotein-like_sf"/>
</dbReference>
<gene>
    <name evidence="2" type="ORF">SAMN05421630_110208</name>
</gene>
<accession>A0A222VRV6</accession>
<dbReference type="STRING" id="530584.SAMN05421630_110208"/>
<proteinExistence type="predicted"/>
<dbReference type="Gene3D" id="3.40.50.360">
    <property type="match status" value="1"/>
</dbReference>
<protein>
    <submittedName>
        <fullName evidence="2">Multimeric flavodoxin WrbA</fullName>
    </submittedName>
</protein>
<evidence type="ECO:0000313" key="2">
    <source>
        <dbReference type="EMBL" id="SDD61356.1"/>
    </source>
</evidence>
<dbReference type="OrthoDB" id="8853249at2"/>
<dbReference type="AlphaFoldDB" id="A0A222VRV6"/>
<reference evidence="2 3" key="1">
    <citation type="submission" date="2016-10" db="EMBL/GenBank/DDBJ databases">
        <authorList>
            <person name="de Groot N.N."/>
        </authorList>
    </citation>
    <scope>NUCLEOTIDE SEQUENCE [LARGE SCALE GENOMIC DNA]</scope>
    <source>
        <strain evidence="2 3">CGMCC 4.5506</strain>
    </source>
</reference>
<feature type="domain" description="NADPH-dependent FMN reductase-like" evidence="1">
    <location>
        <begin position="14"/>
        <end position="159"/>
    </location>
</feature>
<name>A0A222VRV6_9PSEU</name>